<dbReference type="STRING" id="65393.PCC7424_0529"/>
<proteinExistence type="predicted"/>
<dbReference type="AlphaFoldDB" id="B7KDH2"/>
<dbReference type="InterPro" id="IPR007569">
    <property type="entry name" value="DUF559"/>
</dbReference>
<dbReference type="RefSeq" id="WP_012597939.1">
    <property type="nucleotide sequence ID" value="NC_011729.1"/>
</dbReference>
<evidence type="ECO:0000313" key="3">
    <source>
        <dbReference type="Proteomes" id="UP000002384"/>
    </source>
</evidence>
<dbReference type="Proteomes" id="UP000002384">
    <property type="component" value="Chromosome"/>
</dbReference>
<name>B7KDH2_GLOC7</name>
<dbReference type="EMBL" id="CP001291">
    <property type="protein sequence ID" value="ACK68992.1"/>
    <property type="molecule type" value="Genomic_DNA"/>
</dbReference>
<dbReference type="Pfam" id="PF04480">
    <property type="entry name" value="DUF559"/>
    <property type="match status" value="1"/>
</dbReference>
<keyword evidence="3" id="KW-1185">Reference proteome</keyword>
<evidence type="ECO:0000313" key="2">
    <source>
        <dbReference type="EMBL" id="ACK68992.1"/>
    </source>
</evidence>
<feature type="domain" description="DUF559" evidence="1">
    <location>
        <begin position="171"/>
        <end position="222"/>
    </location>
</feature>
<dbReference type="eggNOG" id="COG2852">
    <property type="taxonomic scope" value="Bacteria"/>
</dbReference>
<protein>
    <recommendedName>
        <fullName evidence="1">DUF559 domain-containing protein</fullName>
    </recommendedName>
</protein>
<organism evidence="2 3">
    <name type="scientific">Gloeothece citriformis (strain PCC 7424)</name>
    <name type="common">Cyanothece sp. (strain PCC 7424)</name>
    <dbReference type="NCBI Taxonomy" id="65393"/>
    <lineage>
        <taxon>Bacteria</taxon>
        <taxon>Bacillati</taxon>
        <taxon>Cyanobacteriota</taxon>
        <taxon>Cyanophyceae</taxon>
        <taxon>Oscillatoriophycideae</taxon>
        <taxon>Chroococcales</taxon>
        <taxon>Aphanothecaceae</taxon>
        <taxon>Gloeothece</taxon>
        <taxon>Gloeothece citriformis</taxon>
    </lineage>
</organism>
<dbReference type="KEGG" id="cyc:PCC7424_0529"/>
<gene>
    <name evidence="2" type="ordered locus">PCC7424_0529</name>
</gene>
<reference evidence="3" key="1">
    <citation type="journal article" date="2011" name="MBio">
        <title>Novel metabolic attributes of the genus Cyanothece, comprising a group of unicellular nitrogen-fixing Cyanobacteria.</title>
        <authorList>
            <person name="Bandyopadhyay A."/>
            <person name="Elvitigala T."/>
            <person name="Welsh E."/>
            <person name="Stockel J."/>
            <person name="Liberton M."/>
            <person name="Min H."/>
            <person name="Sherman L.A."/>
            <person name="Pakrasi H.B."/>
        </authorList>
    </citation>
    <scope>NUCLEOTIDE SEQUENCE [LARGE SCALE GENOMIC DNA]</scope>
    <source>
        <strain evidence="3">PCC 7424</strain>
    </source>
</reference>
<accession>B7KDH2</accession>
<sequence>MKNPPSLILNEGQQLKPHIVHRIKSILSNLYPNASEKFDANWLNKHISKASPYPPFIYDNKYSLKYAGKQGTDNHHYTIEAHNEIDEKKLQQVIKKVYKDANALNYIWNQRNENKYKGFGFQSQAEVAIAIELGRRKILFFSNPTCLIFDKYGRQSQKRPDFLVIYKGQARILEVDGKDVHENAFEDYKRDRLFERHGLRTTRFTGDECITHPEAVIDEFLDLFRDGVTLDYEFEQILKNYHTIKTVEQ</sequence>
<dbReference type="OrthoDB" id="490543at2"/>
<dbReference type="HOGENOM" id="CLU_1114368_0_0_3"/>
<evidence type="ECO:0000259" key="1">
    <source>
        <dbReference type="Pfam" id="PF04480"/>
    </source>
</evidence>